<dbReference type="Proteomes" id="UP000029493">
    <property type="component" value="Chromosome"/>
</dbReference>
<organism evidence="6 7">
    <name type="scientific">Pseudomonas cremoricolorata</name>
    <dbReference type="NCBI Taxonomy" id="157783"/>
    <lineage>
        <taxon>Bacteria</taxon>
        <taxon>Pseudomonadati</taxon>
        <taxon>Pseudomonadota</taxon>
        <taxon>Gammaproteobacteria</taxon>
        <taxon>Pseudomonadales</taxon>
        <taxon>Pseudomonadaceae</taxon>
        <taxon>Pseudomonas</taxon>
    </lineage>
</organism>
<dbReference type="Gene3D" id="1.10.760.10">
    <property type="entry name" value="Cytochrome c-like domain"/>
    <property type="match status" value="1"/>
</dbReference>
<keyword evidence="2 4" id="KW-0479">Metal-binding</keyword>
<keyword evidence="7" id="KW-1185">Reference proteome</keyword>
<evidence type="ECO:0000313" key="7">
    <source>
        <dbReference type="Proteomes" id="UP000029493"/>
    </source>
</evidence>
<evidence type="ECO:0000256" key="2">
    <source>
        <dbReference type="ARBA" id="ARBA00022723"/>
    </source>
</evidence>
<evidence type="ECO:0000256" key="4">
    <source>
        <dbReference type="PROSITE-ProRule" id="PRU00433"/>
    </source>
</evidence>
<dbReference type="PIRSF" id="PIRSF028099">
    <property type="entry name" value="DUF1111"/>
    <property type="match status" value="1"/>
</dbReference>
<accession>A0A089WLV0</accession>
<dbReference type="EMBL" id="CP009455">
    <property type="protein sequence ID" value="AIR88104.1"/>
    <property type="molecule type" value="Genomic_DNA"/>
</dbReference>
<dbReference type="InterPro" id="IPR009056">
    <property type="entry name" value="Cyt_c-like_dom"/>
</dbReference>
<reference evidence="6 7" key="1">
    <citation type="submission" date="2014-09" db="EMBL/GenBank/DDBJ databases">
        <authorList>
            <person name="Chan K.-G."/>
        </authorList>
    </citation>
    <scope>NUCLEOTIDE SEQUENCE [LARGE SCALE GENOMIC DNA]</scope>
    <source>
        <strain evidence="6 7">ND07</strain>
    </source>
</reference>
<dbReference type="InterPro" id="IPR036909">
    <property type="entry name" value="Cyt_c-like_dom_sf"/>
</dbReference>
<dbReference type="Pfam" id="PF06537">
    <property type="entry name" value="DHOR"/>
    <property type="match status" value="1"/>
</dbReference>
<dbReference type="GO" id="GO:0004130">
    <property type="term" value="F:cytochrome-c peroxidase activity"/>
    <property type="evidence" value="ECO:0007669"/>
    <property type="project" value="TreeGrafter"/>
</dbReference>
<dbReference type="STRING" id="157783.LK03_02075"/>
<dbReference type="PANTHER" id="PTHR30600">
    <property type="entry name" value="CYTOCHROME C PEROXIDASE-RELATED"/>
    <property type="match status" value="1"/>
</dbReference>
<dbReference type="PROSITE" id="PS51007">
    <property type="entry name" value="CYTC"/>
    <property type="match status" value="1"/>
</dbReference>
<dbReference type="InterPro" id="IPR051395">
    <property type="entry name" value="Cytochrome_c_Peroxidase/MauG"/>
</dbReference>
<dbReference type="InterPro" id="IPR010538">
    <property type="entry name" value="DHOR"/>
</dbReference>
<protein>
    <submittedName>
        <fullName evidence="6">Thiol oxidoreductase</fullName>
    </submittedName>
</protein>
<keyword evidence="1 4" id="KW-0349">Heme</keyword>
<evidence type="ECO:0000313" key="6">
    <source>
        <dbReference type="EMBL" id="AIR88104.1"/>
    </source>
</evidence>
<dbReference type="GO" id="GO:0020037">
    <property type="term" value="F:heme binding"/>
    <property type="evidence" value="ECO:0007669"/>
    <property type="project" value="InterPro"/>
</dbReference>
<dbReference type="PANTHER" id="PTHR30600:SF4">
    <property type="entry name" value="CYTOCHROME C DOMAIN-CONTAINING PROTEIN"/>
    <property type="match status" value="1"/>
</dbReference>
<proteinExistence type="predicted"/>
<feature type="domain" description="Cytochrome c" evidence="5">
    <location>
        <begin position="296"/>
        <end position="428"/>
    </location>
</feature>
<name>A0A089WLV0_9PSED</name>
<evidence type="ECO:0000256" key="1">
    <source>
        <dbReference type="ARBA" id="ARBA00022617"/>
    </source>
</evidence>
<gene>
    <name evidence="6" type="ORF">LK03_02075</name>
</gene>
<dbReference type="GO" id="GO:0009055">
    <property type="term" value="F:electron transfer activity"/>
    <property type="evidence" value="ECO:0007669"/>
    <property type="project" value="InterPro"/>
</dbReference>
<sequence length="428" mass="46368">MLSAGGHAQVPREAFAQPLPALASDAQLEQFFKGRGLFRQAWVVAPSADESAQGLGPLYNRITCIACHPRNGRGQAPSEPEAPMRSMLVRLSVPGKDAHGGVLPHPLYGDQLNENGIPGVPGEGRAHLDWQYSEVTLGDGQRVELREPRIRFSELAYGTLDGVQTSARVGSAVFGLGLLEAVDAQTLQALAAAPKADGVAGRVNWVWSVERQRLEVGRFGLKANQPDLAQQIASALHGDLGITTALYPQQNCTPAQTECQQAERGPQPELDAQRLSALHFYLAHLAAPPRRQRDAAPIKQGEQLFSELGCGQCHVPRLTTGQHPNYPALSQQAIEPYTDLLLHDMGAGLADHRPDYQASGREWRTAPLWGLGLGEVITPGAGYLHDGRARTVEEAILWHDGEARPARKRFSALPAAQRELLMGFLRSL</sequence>
<keyword evidence="3 4" id="KW-0408">Iron</keyword>
<dbReference type="GO" id="GO:0046872">
    <property type="term" value="F:metal ion binding"/>
    <property type="evidence" value="ECO:0007669"/>
    <property type="project" value="UniProtKB-KW"/>
</dbReference>
<dbReference type="eggNOG" id="COG3488">
    <property type="taxonomic scope" value="Bacteria"/>
</dbReference>
<dbReference type="SUPFAM" id="SSF46626">
    <property type="entry name" value="Cytochrome c"/>
    <property type="match status" value="1"/>
</dbReference>
<dbReference type="KEGG" id="psw:LK03_02075"/>
<evidence type="ECO:0000259" key="5">
    <source>
        <dbReference type="PROSITE" id="PS51007"/>
    </source>
</evidence>
<dbReference type="AlphaFoldDB" id="A0A089WLV0"/>
<evidence type="ECO:0000256" key="3">
    <source>
        <dbReference type="ARBA" id="ARBA00023004"/>
    </source>
</evidence>